<accession>A0A0V1L5V0</accession>
<protein>
    <submittedName>
        <fullName evidence="1">Uncharacterized protein</fullName>
    </submittedName>
</protein>
<gene>
    <name evidence="1" type="ORF">T02_2813</name>
</gene>
<reference evidence="1 2" key="1">
    <citation type="submission" date="2015-05" db="EMBL/GenBank/DDBJ databases">
        <title>Evolution of Trichinella species and genotypes.</title>
        <authorList>
            <person name="Korhonen P.K."/>
            <person name="Edoardo P."/>
            <person name="Giuseppe L.R."/>
            <person name="Gasser R.B."/>
        </authorList>
    </citation>
    <scope>NUCLEOTIDE SEQUENCE [LARGE SCALE GENOMIC DNA]</scope>
    <source>
        <strain evidence="1">ISS10</strain>
    </source>
</reference>
<dbReference type="Proteomes" id="UP000054721">
    <property type="component" value="Unassembled WGS sequence"/>
</dbReference>
<sequence length="50" mass="5355">MGPQKKIAVLTSAACCEMALMFENDLIGVTASGLQLRQLKALLVTGSRFE</sequence>
<dbReference type="AlphaFoldDB" id="A0A0V1L5V0"/>
<dbReference type="OrthoDB" id="7788762at2759"/>
<organism evidence="1 2">
    <name type="scientific">Trichinella nativa</name>
    <dbReference type="NCBI Taxonomy" id="6335"/>
    <lineage>
        <taxon>Eukaryota</taxon>
        <taxon>Metazoa</taxon>
        <taxon>Ecdysozoa</taxon>
        <taxon>Nematoda</taxon>
        <taxon>Enoplea</taxon>
        <taxon>Dorylaimia</taxon>
        <taxon>Trichinellida</taxon>
        <taxon>Trichinellidae</taxon>
        <taxon>Trichinella</taxon>
    </lineage>
</organism>
<proteinExistence type="predicted"/>
<keyword evidence="2" id="KW-1185">Reference proteome</keyword>
<dbReference type="EMBL" id="JYDW01000130">
    <property type="protein sequence ID" value="KRZ54757.1"/>
    <property type="molecule type" value="Genomic_DNA"/>
</dbReference>
<comment type="caution">
    <text evidence="1">The sequence shown here is derived from an EMBL/GenBank/DDBJ whole genome shotgun (WGS) entry which is preliminary data.</text>
</comment>
<evidence type="ECO:0000313" key="2">
    <source>
        <dbReference type="Proteomes" id="UP000054721"/>
    </source>
</evidence>
<evidence type="ECO:0000313" key="1">
    <source>
        <dbReference type="EMBL" id="KRZ54757.1"/>
    </source>
</evidence>
<name>A0A0V1L5V0_9BILA</name>